<accession>A0A8T0PU73</accession>
<proteinExistence type="predicted"/>
<feature type="region of interest" description="Disordered" evidence="1">
    <location>
        <begin position="109"/>
        <end position="187"/>
    </location>
</feature>
<dbReference type="EMBL" id="CM029050">
    <property type="protein sequence ID" value="KAG2564488.1"/>
    <property type="molecule type" value="Genomic_DNA"/>
</dbReference>
<organism evidence="2 3">
    <name type="scientific">Panicum virgatum</name>
    <name type="common">Blackwell switchgrass</name>
    <dbReference type="NCBI Taxonomy" id="38727"/>
    <lineage>
        <taxon>Eukaryota</taxon>
        <taxon>Viridiplantae</taxon>
        <taxon>Streptophyta</taxon>
        <taxon>Embryophyta</taxon>
        <taxon>Tracheophyta</taxon>
        <taxon>Spermatophyta</taxon>
        <taxon>Magnoliopsida</taxon>
        <taxon>Liliopsida</taxon>
        <taxon>Poales</taxon>
        <taxon>Poaceae</taxon>
        <taxon>PACMAD clade</taxon>
        <taxon>Panicoideae</taxon>
        <taxon>Panicodae</taxon>
        <taxon>Paniceae</taxon>
        <taxon>Panicinae</taxon>
        <taxon>Panicum</taxon>
        <taxon>Panicum sect. Hiantes</taxon>
    </lineage>
</organism>
<comment type="caution">
    <text evidence="2">The sequence shown here is derived from an EMBL/GenBank/DDBJ whole genome shotgun (WGS) entry which is preliminary data.</text>
</comment>
<dbReference type="AlphaFoldDB" id="A0A8T0PU73"/>
<evidence type="ECO:0000256" key="1">
    <source>
        <dbReference type="SAM" id="MobiDB-lite"/>
    </source>
</evidence>
<feature type="compositionally biased region" description="Low complexity" evidence="1">
    <location>
        <begin position="32"/>
        <end position="55"/>
    </location>
</feature>
<feature type="compositionally biased region" description="Basic residues" evidence="1">
    <location>
        <begin position="68"/>
        <end position="82"/>
    </location>
</feature>
<dbReference type="Proteomes" id="UP000823388">
    <property type="component" value="Chromosome 7N"/>
</dbReference>
<evidence type="ECO:0000313" key="2">
    <source>
        <dbReference type="EMBL" id="KAG2564488.1"/>
    </source>
</evidence>
<protein>
    <submittedName>
        <fullName evidence="2">Uncharacterized protein</fullName>
    </submittedName>
</protein>
<gene>
    <name evidence="2" type="ORF">PVAP13_7NG016800</name>
</gene>
<keyword evidence="3" id="KW-1185">Reference proteome</keyword>
<evidence type="ECO:0000313" key="3">
    <source>
        <dbReference type="Proteomes" id="UP000823388"/>
    </source>
</evidence>
<sequence>MTSLRPIRTPGCVRPASNRAFNCHPPTPPLVLPHSPASSMPELPQAPAPSAAPFAGLHSDDGTAAPRLRLRGHRRRGPHLRPPRGAPRLVFGVLGSSDLPDFRQDFTSRGAAARRRARRSARGARRWRAACGRTQERRGVQQPRIGEGGTQGCTDRRGKHWDAVSSGSRAGQGLSRRVVRRNSMAAS</sequence>
<name>A0A8T0PU73_PANVG</name>
<feature type="compositionally biased region" description="Basic residues" evidence="1">
    <location>
        <begin position="112"/>
        <end position="128"/>
    </location>
</feature>
<reference evidence="2" key="1">
    <citation type="submission" date="2020-05" db="EMBL/GenBank/DDBJ databases">
        <title>WGS assembly of Panicum virgatum.</title>
        <authorList>
            <person name="Lovell J.T."/>
            <person name="Jenkins J."/>
            <person name="Shu S."/>
            <person name="Juenger T.E."/>
            <person name="Schmutz J."/>
        </authorList>
    </citation>
    <scope>NUCLEOTIDE SEQUENCE</scope>
    <source>
        <strain evidence="2">AP13</strain>
    </source>
</reference>
<feature type="region of interest" description="Disordered" evidence="1">
    <location>
        <begin position="32"/>
        <end position="92"/>
    </location>
</feature>